<dbReference type="AlphaFoldDB" id="A0ABD3MFT7"/>
<evidence type="ECO:0000256" key="1">
    <source>
        <dbReference type="SAM" id="Phobius"/>
    </source>
</evidence>
<feature type="transmembrane region" description="Helical" evidence="1">
    <location>
        <begin position="32"/>
        <end position="50"/>
    </location>
</feature>
<feature type="transmembrane region" description="Helical" evidence="1">
    <location>
        <begin position="152"/>
        <end position="175"/>
    </location>
</feature>
<sequence>MCATATTTSVQIVQAAQPQTPRISRRLQRQRFCSILLDSVTAAFILHYLYNHPSYLNPWNLPNAKLWFVGFICIRLGVMFYDHLVVLVVEKYFKSKVLPTRESGAPPVRFVQLDARSYIYLFLNAFNEYSFVMRLTHYLWQGGHQQLLSWQISQFTLGNTLIAFGIMFISMDMLYAPLHHLLHLPSLYPLIHKHHHRQHFPTRGYLDAGNEHPIEHMIGVMCTWFAVCASEIALPTLGMWFNRLVENGLSWQLFSSEDGDFIATRGGGVHALTVMIFFQFHAALACLNHSPYNVQFYLPAIGSGAIFGSNSKLLHWVNEIPHFGKWIKGLVSGQWFQYAVGHHEMHHRKFNFNYGQYCMFYDLWMGTFIEYEGPMTAAQLLESKKRM</sequence>
<keyword evidence="1" id="KW-1133">Transmembrane helix</keyword>
<dbReference type="Proteomes" id="UP001530293">
    <property type="component" value="Unassembled WGS sequence"/>
</dbReference>
<keyword evidence="3" id="KW-1185">Reference proteome</keyword>
<protein>
    <recommendedName>
        <fullName evidence="4">Fatty acid hydroxylase domain-containing protein</fullName>
    </recommendedName>
</protein>
<dbReference type="PANTHER" id="PTHR11863">
    <property type="entry name" value="STEROL DESATURASE"/>
    <property type="match status" value="1"/>
</dbReference>
<evidence type="ECO:0008006" key="4">
    <source>
        <dbReference type="Google" id="ProtNLM"/>
    </source>
</evidence>
<keyword evidence="1" id="KW-0812">Transmembrane</keyword>
<proteinExistence type="predicted"/>
<evidence type="ECO:0000313" key="2">
    <source>
        <dbReference type="EMBL" id="KAL3762985.1"/>
    </source>
</evidence>
<dbReference type="InterPro" id="IPR050307">
    <property type="entry name" value="Sterol_Desaturase_Related"/>
</dbReference>
<organism evidence="2 3">
    <name type="scientific">Discostella pseudostelligera</name>
    <dbReference type="NCBI Taxonomy" id="259834"/>
    <lineage>
        <taxon>Eukaryota</taxon>
        <taxon>Sar</taxon>
        <taxon>Stramenopiles</taxon>
        <taxon>Ochrophyta</taxon>
        <taxon>Bacillariophyta</taxon>
        <taxon>Coscinodiscophyceae</taxon>
        <taxon>Thalassiosirophycidae</taxon>
        <taxon>Stephanodiscales</taxon>
        <taxon>Stephanodiscaceae</taxon>
        <taxon>Discostella</taxon>
    </lineage>
</organism>
<reference evidence="2 3" key="1">
    <citation type="submission" date="2024-10" db="EMBL/GenBank/DDBJ databases">
        <title>Updated reference genomes for cyclostephanoid diatoms.</title>
        <authorList>
            <person name="Roberts W.R."/>
            <person name="Alverson A.J."/>
        </authorList>
    </citation>
    <scope>NUCLEOTIDE SEQUENCE [LARGE SCALE GENOMIC DNA]</scope>
    <source>
        <strain evidence="2 3">AJA232-27</strain>
    </source>
</reference>
<dbReference type="EMBL" id="JALLBG020000130">
    <property type="protein sequence ID" value="KAL3762985.1"/>
    <property type="molecule type" value="Genomic_DNA"/>
</dbReference>
<keyword evidence="1" id="KW-0472">Membrane</keyword>
<accession>A0ABD3MFT7</accession>
<comment type="caution">
    <text evidence="2">The sequence shown here is derived from an EMBL/GenBank/DDBJ whole genome shotgun (WGS) entry which is preliminary data.</text>
</comment>
<gene>
    <name evidence="2" type="ORF">ACHAWU_001132</name>
</gene>
<evidence type="ECO:0000313" key="3">
    <source>
        <dbReference type="Proteomes" id="UP001530293"/>
    </source>
</evidence>
<name>A0ABD3MFT7_9STRA</name>
<feature type="transmembrane region" description="Helical" evidence="1">
    <location>
        <begin position="66"/>
        <end position="89"/>
    </location>
</feature>